<proteinExistence type="predicted"/>
<accession>A0A6C0BE41</accession>
<name>A0A6C0BE41_9ZZZZ</name>
<sequence>MSRHFTIVGSDIGFEGGRYGTDKSGFPKSAAKRAASVLFLMIENKKNKPEWRKYSKYQSHKSIKFIIAETTRGSNKDSFYYEAISVALKNPVTLNIGGEEITYTRKIVVKKHINASASY</sequence>
<dbReference type="EMBL" id="MN739140">
    <property type="protein sequence ID" value="QHS90567.1"/>
    <property type="molecule type" value="Genomic_DNA"/>
</dbReference>
<evidence type="ECO:0000313" key="1">
    <source>
        <dbReference type="EMBL" id="QHS90567.1"/>
    </source>
</evidence>
<dbReference type="AlphaFoldDB" id="A0A6C0BE41"/>
<organism evidence="1">
    <name type="scientific">viral metagenome</name>
    <dbReference type="NCBI Taxonomy" id="1070528"/>
    <lineage>
        <taxon>unclassified sequences</taxon>
        <taxon>metagenomes</taxon>
        <taxon>organismal metagenomes</taxon>
    </lineage>
</organism>
<protein>
    <submittedName>
        <fullName evidence="1">Uncharacterized protein</fullName>
    </submittedName>
</protein>
<reference evidence="1" key="1">
    <citation type="journal article" date="2020" name="Nature">
        <title>Giant virus diversity and host interactions through global metagenomics.</title>
        <authorList>
            <person name="Schulz F."/>
            <person name="Roux S."/>
            <person name="Paez-Espino D."/>
            <person name="Jungbluth S."/>
            <person name="Walsh D.A."/>
            <person name="Denef V.J."/>
            <person name="McMahon K.D."/>
            <person name="Konstantinidis K.T."/>
            <person name="Eloe-Fadrosh E.A."/>
            <person name="Kyrpides N.C."/>
            <person name="Woyke T."/>
        </authorList>
    </citation>
    <scope>NUCLEOTIDE SEQUENCE</scope>
    <source>
        <strain evidence="1">GVMAG-M-3300010354-11</strain>
    </source>
</reference>